<evidence type="ECO:0000256" key="5">
    <source>
        <dbReference type="RuleBase" id="RU003523"/>
    </source>
</evidence>
<dbReference type="GO" id="GO:0009399">
    <property type="term" value="P:nitrogen fixation"/>
    <property type="evidence" value="ECO:0007669"/>
    <property type="project" value="UniProtKB-UniRule"/>
</dbReference>
<keyword evidence="3 5" id="KW-0808">Transferase</keyword>
<comment type="function">
    <text evidence="1 6">This protein is a Fe-Mo-cofactor biosynthetic component.</text>
</comment>
<keyword evidence="9" id="KW-1185">Reference proteome</keyword>
<dbReference type="PROSITE" id="PS00815">
    <property type="entry name" value="AIPM_HOMOCIT_SYNTH_1"/>
    <property type="match status" value="1"/>
</dbReference>
<dbReference type="AlphaFoldDB" id="A0AB37UPL8"/>
<dbReference type="Pfam" id="PF22617">
    <property type="entry name" value="HCS_D2"/>
    <property type="match status" value="1"/>
</dbReference>
<dbReference type="GO" id="GO:0004410">
    <property type="term" value="F:homocitrate synthase activity"/>
    <property type="evidence" value="ECO:0007669"/>
    <property type="project" value="UniProtKB-UniRule"/>
</dbReference>
<dbReference type="FunFam" id="1.10.238.260:FF:000001">
    <property type="entry name" value="2-isopropylmalate synthase"/>
    <property type="match status" value="1"/>
</dbReference>
<evidence type="ECO:0000256" key="6">
    <source>
        <dbReference type="RuleBase" id="RU367143"/>
    </source>
</evidence>
<evidence type="ECO:0000256" key="2">
    <source>
        <dbReference type="ARBA" id="ARBA00012974"/>
    </source>
</evidence>
<dbReference type="GO" id="GO:0019752">
    <property type="term" value="P:carboxylic acid metabolic process"/>
    <property type="evidence" value="ECO:0007669"/>
    <property type="project" value="UniProtKB-UniRule"/>
</dbReference>
<dbReference type="PROSITE" id="PS50991">
    <property type="entry name" value="PYR_CT"/>
    <property type="match status" value="1"/>
</dbReference>
<dbReference type="InterPro" id="IPR013785">
    <property type="entry name" value="Aldolase_TIM"/>
</dbReference>
<dbReference type="RefSeq" id="WP_106167271.1">
    <property type="nucleotide sequence ID" value="NZ_JAVKZF010000003.1"/>
</dbReference>
<dbReference type="Pfam" id="PF00682">
    <property type="entry name" value="HMGL-like"/>
    <property type="match status" value="1"/>
</dbReference>
<dbReference type="Proteomes" id="UP000282574">
    <property type="component" value="Unassembled WGS sequence"/>
</dbReference>
<dbReference type="PANTHER" id="PTHR42880">
    <property type="entry name" value="HOMOCITRATE SYNTHASE"/>
    <property type="match status" value="1"/>
</dbReference>
<sequence>MNPIAINDTTLRDGEQAAGVAFTIEEKIAIAKFLDAIGVSELEVGIPAMGEVETKAIAAISELGLSAKLLGWNRATISDLQASIACGLQRVHISIPVSEIQIAAKFHGQWRVMLQKLKDAITFARDRNLWVAVGGEDSSRADENFLLDVALYAQEWGASRFRFCDTVGILDPFTTYTKVKQLVMYLSMPVEMHTHNDFGLATANALAGLQAGALSVNTTVNGLGERAGNAALEEVVMALKRLQGIDLGIDTTRLLELSRLVATASGCKVPPWKAIVGENTFAHESGIHAHGVLQNPVTYEPFAPEEVGWERRLVVGKHSGRHLVSHLLQQQGISLNTDETQSILDAVRQQSVQNKRSLDLQELMNLVPFHHMKKTNNPSSAALPLCSSTAYLYEP</sequence>
<dbReference type="EC" id="2.3.3.14" evidence="2 6"/>
<evidence type="ECO:0000313" key="9">
    <source>
        <dbReference type="Proteomes" id="UP000282574"/>
    </source>
</evidence>
<protein>
    <recommendedName>
        <fullName evidence="2 6">Homocitrate synthase</fullName>
        <ecNumber evidence="2 6">2.3.3.14</ecNumber>
    </recommendedName>
</protein>
<comment type="caution">
    <text evidence="8">The sequence shown here is derived from an EMBL/GenBank/DDBJ whole genome shotgun (WGS) entry which is preliminary data.</text>
</comment>
<dbReference type="CDD" id="cd07939">
    <property type="entry name" value="DRE_TIM_NifV"/>
    <property type="match status" value="1"/>
</dbReference>
<evidence type="ECO:0000256" key="3">
    <source>
        <dbReference type="ARBA" id="ARBA00022679"/>
    </source>
</evidence>
<gene>
    <name evidence="8" type="ORF">DSM107010_12950</name>
</gene>
<keyword evidence="6" id="KW-0535">Nitrogen fixation</keyword>
<evidence type="ECO:0000256" key="4">
    <source>
        <dbReference type="ARBA" id="ARBA00048019"/>
    </source>
</evidence>
<comment type="catalytic activity">
    <reaction evidence="4 6">
        <text>acetyl-CoA + 2-oxoglutarate + H2O = (2R)-homocitrate + CoA + H(+)</text>
        <dbReference type="Rhea" id="RHEA:12929"/>
        <dbReference type="ChEBI" id="CHEBI:15377"/>
        <dbReference type="ChEBI" id="CHEBI:15378"/>
        <dbReference type="ChEBI" id="CHEBI:16810"/>
        <dbReference type="ChEBI" id="CHEBI:57287"/>
        <dbReference type="ChEBI" id="CHEBI:57288"/>
        <dbReference type="ChEBI" id="CHEBI:58884"/>
        <dbReference type="EC" id="2.3.3.14"/>
    </reaction>
</comment>
<comment type="similarity">
    <text evidence="5">Belongs to the alpha-IPM synthase/homocitrate synthase family.</text>
</comment>
<proteinExistence type="inferred from homology"/>
<dbReference type="Gene3D" id="1.10.238.260">
    <property type="match status" value="1"/>
</dbReference>
<name>A0AB37UPL8_9CYAN</name>
<dbReference type="InterPro" id="IPR000891">
    <property type="entry name" value="PYR_CT"/>
</dbReference>
<dbReference type="EMBL" id="RSCK01000007">
    <property type="protein sequence ID" value="RUT13340.1"/>
    <property type="molecule type" value="Genomic_DNA"/>
</dbReference>
<evidence type="ECO:0000256" key="1">
    <source>
        <dbReference type="ARBA" id="ARBA00003050"/>
    </source>
</evidence>
<feature type="domain" description="Pyruvate carboxyltransferase" evidence="7">
    <location>
        <begin position="4"/>
        <end position="255"/>
    </location>
</feature>
<dbReference type="NCBIfam" id="TIGR02660">
    <property type="entry name" value="nifV_homocitr"/>
    <property type="match status" value="1"/>
</dbReference>
<evidence type="ECO:0000313" key="8">
    <source>
        <dbReference type="EMBL" id="RUT13340.1"/>
    </source>
</evidence>
<dbReference type="InterPro" id="IPR002034">
    <property type="entry name" value="AIPM/Hcit_synth_CS"/>
</dbReference>
<organism evidence="8 9">
    <name type="scientific">Chroococcidiopsis cubana SAG 39.79</name>
    <dbReference type="NCBI Taxonomy" id="388085"/>
    <lineage>
        <taxon>Bacteria</taxon>
        <taxon>Bacillati</taxon>
        <taxon>Cyanobacteriota</taxon>
        <taxon>Cyanophyceae</taxon>
        <taxon>Chroococcidiopsidales</taxon>
        <taxon>Chroococcidiopsidaceae</taxon>
        <taxon>Chroococcidiopsis</taxon>
    </lineage>
</organism>
<dbReference type="SUPFAM" id="SSF51569">
    <property type="entry name" value="Aldolase"/>
    <property type="match status" value="1"/>
</dbReference>
<dbReference type="InterPro" id="IPR013477">
    <property type="entry name" value="NifV/FrbC"/>
</dbReference>
<evidence type="ECO:0000259" key="7">
    <source>
        <dbReference type="PROSITE" id="PS50991"/>
    </source>
</evidence>
<dbReference type="PANTHER" id="PTHR42880:SF1">
    <property type="entry name" value="ISOPROPYLMALATE_HOMOCITRATE_CITRAMALATE SYNTHASE FAMILY PROTEIN"/>
    <property type="match status" value="1"/>
</dbReference>
<dbReference type="PROSITE" id="PS00816">
    <property type="entry name" value="AIPM_HOMOCIT_SYNTH_2"/>
    <property type="match status" value="1"/>
</dbReference>
<reference evidence="8 9" key="1">
    <citation type="journal article" date="2019" name="Genome Biol. Evol.">
        <title>Day and night: Metabolic profiles and evolutionary relationships of six axenic non-marine cyanobacteria.</title>
        <authorList>
            <person name="Will S.E."/>
            <person name="Henke P."/>
            <person name="Boedeker C."/>
            <person name="Huang S."/>
            <person name="Brinkmann H."/>
            <person name="Rohde M."/>
            <person name="Jarek M."/>
            <person name="Friedl T."/>
            <person name="Seufert S."/>
            <person name="Schumacher M."/>
            <person name="Overmann J."/>
            <person name="Neumann-Schaal M."/>
            <person name="Petersen J."/>
        </authorList>
    </citation>
    <scope>NUCLEOTIDE SEQUENCE [LARGE SCALE GENOMIC DNA]</scope>
    <source>
        <strain evidence="8 9">SAG 39.79</strain>
    </source>
</reference>
<dbReference type="InterPro" id="IPR054691">
    <property type="entry name" value="LeuA/HCS_post-cat"/>
</dbReference>
<dbReference type="Gene3D" id="3.20.20.70">
    <property type="entry name" value="Aldolase class I"/>
    <property type="match status" value="1"/>
</dbReference>
<accession>A0AB37UPL8</accession>